<evidence type="ECO:0000313" key="10">
    <source>
        <dbReference type="EMBL" id="KIC57429.1"/>
    </source>
</evidence>
<feature type="region of interest" description="Disordered" evidence="7">
    <location>
        <begin position="321"/>
        <end position="349"/>
    </location>
</feature>
<dbReference type="PANTHER" id="PTHR42920">
    <property type="entry name" value="OS03G0707200 PROTEIN-RELATED"/>
    <property type="match status" value="1"/>
</dbReference>
<evidence type="ECO:0000256" key="5">
    <source>
        <dbReference type="ARBA" id="ARBA00022989"/>
    </source>
</evidence>
<feature type="transmembrane region" description="Helical" evidence="8">
    <location>
        <begin position="74"/>
        <end position="95"/>
    </location>
</feature>
<dbReference type="AlphaFoldDB" id="A0A0B4C8M2"/>
<evidence type="ECO:0000256" key="4">
    <source>
        <dbReference type="ARBA" id="ARBA00022692"/>
    </source>
</evidence>
<accession>A0A0B4C8M2</accession>
<evidence type="ECO:0000256" key="6">
    <source>
        <dbReference type="ARBA" id="ARBA00023136"/>
    </source>
</evidence>
<comment type="subcellular location">
    <subcellularLocation>
        <location evidence="1">Cell membrane</location>
        <topology evidence="1">Multi-pass membrane protein</topology>
    </subcellularLocation>
</comment>
<gene>
    <name evidence="10" type="ORF">RM52_10455</name>
</gene>
<evidence type="ECO:0000256" key="2">
    <source>
        <dbReference type="ARBA" id="ARBA00007362"/>
    </source>
</evidence>
<evidence type="ECO:0000256" key="8">
    <source>
        <dbReference type="SAM" id="Phobius"/>
    </source>
</evidence>
<feature type="transmembrane region" description="Helical" evidence="8">
    <location>
        <begin position="155"/>
        <end position="173"/>
    </location>
</feature>
<keyword evidence="4 8" id="KW-0812">Transmembrane</keyword>
<evidence type="ECO:0000256" key="3">
    <source>
        <dbReference type="ARBA" id="ARBA00022475"/>
    </source>
</evidence>
<keyword evidence="3" id="KW-1003">Cell membrane</keyword>
<comment type="caution">
    <text evidence="10">The sequence shown here is derived from an EMBL/GenBank/DDBJ whole genome shotgun (WGS) entry which is preliminary data.</text>
</comment>
<evidence type="ECO:0000256" key="7">
    <source>
        <dbReference type="SAM" id="MobiDB-lite"/>
    </source>
</evidence>
<feature type="domain" description="EamA" evidence="9">
    <location>
        <begin position="156"/>
        <end position="299"/>
    </location>
</feature>
<keyword evidence="6 8" id="KW-0472">Membrane</keyword>
<keyword evidence="5 8" id="KW-1133">Transmembrane helix</keyword>
<dbReference type="InterPro" id="IPR051258">
    <property type="entry name" value="Diverse_Substrate_Transporter"/>
</dbReference>
<dbReference type="GO" id="GO:0005886">
    <property type="term" value="C:plasma membrane"/>
    <property type="evidence" value="ECO:0007669"/>
    <property type="project" value="UniProtKB-SubCell"/>
</dbReference>
<dbReference type="Proteomes" id="UP000031202">
    <property type="component" value="Unassembled WGS sequence"/>
</dbReference>
<feature type="domain" description="EamA" evidence="9">
    <location>
        <begin position="11"/>
        <end position="146"/>
    </location>
</feature>
<feature type="transmembrane region" description="Helical" evidence="8">
    <location>
        <begin position="130"/>
        <end position="149"/>
    </location>
</feature>
<feature type="transmembrane region" description="Helical" evidence="8">
    <location>
        <begin position="185"/>
        <end position="207"/>
    </location>
</feature>
<dbReference type="InterPro" id="IPR000620">
    <property type="entry name" value="EamA_dom"/>
</dbReference>
<feature type="transmembrane region" description="Helical" evidence="8">
    <location>
        <begin position="101"/>
        <end position="121"/>
    </location>
</feature>
<dbReference type="EMBL" id="JWSZ01000012">
    <property type="protein sequence ID" value="KIC57429.1"/>
    <property type="molecule type" value="Genomic_DNA"/>
</dbReference>
<feature type="transmembrane region" description="Helical" evidence="8">
    <location>
        <begin position="256"/>
        <end position="276"/>
    </location>
</feature>
<proteinExistence type="inferred from homology"/>
<evidence type="ECO:0000256" key="1">
    <source>
        <dbReference type="ARBA" id="ARBA00004651"/>
    </source>
</evidence>
<feature type="transmembrane region" description="Helical" evidence="8">
    <location>
        <begin position="227"/>
        <end position="249"/>
    </location>
</feature>
<dbReference type="SUPFAM" id="SSF103481">
    <property type="entry name" value="Multidrug resistance efflux transporter EmrE"/>
    <property type="match status" value="2"/>
</dbReference>
<sequence>MSRTASSARTTGIVMAVVSALAFSSSGPLVKPLLEAGWSLSAALVVRMGLAALILSPALVRAARRERGFLRRHALSLVAFGLIPVLGCQLLFFSAMQRMPVAVALLIQYLAPVMLVGFVWIRTRRAPSRLVIIGSVVAIVGLVLVVDVTGARFDLLGTLLALGAALCVCVYFVMSERTGDDLPPLALAAGGLMVGAGLMLLLAVVGAMPLSAPAVTLTFRGIDVPGILALGWVGAVGTTLGYAFGVMAVPRVGARLASFIGLSEVLFALGFAWLLLGEAPSPVQIIGGAVLLAGVVLVRMDAGAAPLAALAADAVLPPTPEFSPGEVSGSRPPVPTPGVVGSDIRSLRP</sequence>
<protein>
    <submittedName>
        <fullName evidence="10">Multidrug DMT transporter permease</fullName>
    </submittedName>
</protein>
<evidence type="ECO:0000259" key="9">
    <source>
        <dbReference type="Pfam" id="PF00892"/>
    </source>
</evidence>
<evidence type="ECO:0000313" key="11">
    <source>
        <dbReference type="Proteomes" id="UP000031202"/>
    </source>
</evidence>
<reference evidence="10 11" key="1">
    <citation type="submission" date="2014-12" db="EMBL/GenBank/DDBJ databases">
        <title>Genome sequencing of Microbacterium hominis TPW29.</title>
        <authorList>
            <person name="Tan P.W."/>
            <person name="Chan K.-G."/>
        </authorList>
    </citation>
    <scope>NUCLEOTIDE SEQUENCE [LARGE SCALE GENOMIC DNA]</scope>
    <source>
        <strain evidence="10 11">TPW29</strain>
    </source>
</reference>
<feature type="transmembrane region" description="Helical" evidence="8">
    <location>
        <begin position="36"/>
        <end position="62"/>
    </location>
</feature>
<organism evidence="10 11">
    <name type="scientific">Microbacterium hominis</name>
    <dbReference type="NCBI Taxonomy" id="162426"/>
    <lineage>
        <taxon>Bacteria</taxon>
        <taxon>Bacillati</taxon>
        <taxon>Actinomycetota</taxon>
        <taxon>Actinomycetes</taxon>
        <taxon>Micrococcales</taxon>
        <taxon>Microbacteriaceae</taxon>
        <taxon>Microbacterium</taxon>
    </lineage>
</organism>
<comment type="similarity">
    <text evidence="2">Belongs to the EamA transporter family.</text>
</comment>
<dbReference type="PANTHER" id="PTHR42920:SF11">
    <property type="entry name" value="INNER MEMBRANE PROTEIN YTFF"/>
    <property type="match status" value="1"/>
</dbReference>
<dbReference type="InterPro" id="IPR037185">
    <property type="entry name" value="EmrE-like"/>
</dbReference>
<name>A0A0B4C8M2_9MICO</name>
<dbReference type="Pfam" id="PF00892">
    <property type="entry name" value="EamA"/>
    <property type="match status" value="2"/>
</dbReference>
<feature type="transmembrane region" description="Helical" evidence="8">
    <location>
        <begin position="282"/>
        <end position="300"/>
    </location>
</feature>